<keyword evidence="1" id="KW-0472">Membrane</keyword>
<dbReference type="CDD" id="cd00096">
    <property type="entry name" value="Ig"/>
    <property type="match status" value="1"/>
</dbReference>
<evidence type="ECO:0000256" key="1">
    <source>
        <dbReference type="SAM" id="Phobius"/>
    </source>
</evidence>
<name>A0A0N0PBN1_PAPMA</name>
<dbReference type="GO" id="GO:0050808">
    <property type="term" value="P:synapse organization"/>
    <property type="evidence" value="ECO:0007669"/>
    <property type="project" value="TreeGrafter"/>
</dbReference>
<dbReference type="EMBL" id="KQ460882">
    <property type="protein sequence ID" value="KPJ11508.1"/>
    <property type="molecule type" value="Genomic_DNA"/>
</dbReference>
<reference evidence="3 4" key="1">
    <citation type="journal article" date="2015" name="Nat. Commun.">
        <title>Outbred genome sequencing and CRISPR/Cas9 gene editing in butterflies.</title>
        <authorList>
            <person name="Li X."/>
            <person name="Fan D."/>
            <person name="Zhang W."/>
            <person name="Liu G."/>
            <person name="Zhang L."/>
            <person name="Zhao L."/>
            <person name="Fang X."/>
            <person name="Chen L."/>
            <person name="Dong Y."/>
            <person name="Chen Y."/>
            <person name="Ding Y."/>
            <person name="Zhao R."/>
            <person name="Feng M."/>
            <person name="Zhu Y."/>
            <person name="Feng Y."/>
            <person name="Jiang X."/>
            <person name="Zhu D."/>
            <person name="Xiang H."/>
            <person name="Feng X."/>
            <person name="Li S."/>
            <person name="Wang J."/>
            <person name="Zhang G."/>
            <person name="Kronforst M.R."/>
            <person name="Wang W."/>
        </authorList>
    </citation>
    <scope>NUCLEOTIDE SEQUENCE [LARGE SCALE GENOMIC DNA]</scope>
    <source>
        <strain evidence="3">Ya'a_city_454_Pm</strain>
        <tissue evidence="3">Whole body</tissue>
    </source>
</reference>
<evidence type="ECO:0000313" key="3">
    <source>
        <dbReference type="EMBL" id="KPJ11508.1"/>
    </source>
</evidence>
<dbReference type="SUPFAM" id="SSF48726">
    <property type="entry name" value="Immunoglobulin"/>
    <property type="match status" value="2"/>
</dbReference>
<dbReference type="InterPro" id="IPR007110">
    <property type="entry name" value="Ig-like_dom"/>
</dbReference>
<dbReference type="PANTHER" id="PTHR23279">
    <property type="entry name" value="DEFECTIVE PROBOSCIS EXTENSION RESPONSE DPR -RELATED"/>
    <property type="match status" value="1"/>
</dbReference>
<accession>A0A0N0PBN1</accession>
<gene>
    <name evidence="3" type="ORF">RR48_04277</name>
</gene>
<feature type="domain" description="Ig-like" evidence="2">
    <location>
        <begin position="144"/>
        <end position="244"/>
    </location>
</feature>
<dbReference type="Pfam" id="PF13927">
    <property type="entry name" value="Ig_3"/>
    <property type="match status" value="1"/>
</dbReference>
<dbReference type="InterPro" id="IPR013106">
    <property type="entry name" value="Ig_V-set"/>
</dbReference>
<dbReference type="InterPro" id="IPR036179">
    <property type="entry name" value="Ig-like_dom_sf"/>
</dbReference>
<dbReference type="InterPro" id="IPR013783">
    <property type="entry name" value="Ig-like_fold"/>
</dbReference>
<dbReference type="Proteomes" id="UP000053240">
    <property type="component" value="Unassembled WGS sequence"/>
</dbReference>
<keyword evidence="4" id="KW-1185">Reference proteome</keyword>
<keyword evidence="1" id="KW-1133">Transmembrane helix</keyword>
<evidence type="ECO:0000259" key="2">
    <source>
        <dbReference type="PROSITE" id="PS50835"/>
    </source>
</evidence>
<dbReference type="PROSITE" id="PS50835">
    <property type="entry name" value="IG_LIKE"/>
    <property type="match status" value="2"/>
</dbReference>
<feature type="domain" description="Ig-like" evidence="2">
    <location>
        <begin position="253"/>
        <end position="350"/>
    </location>
</feature>
<dbReference type="InterPro" id="IPR003598">
    <property type="entry name" value="Ig_sub2"/>
</dbReference>
<dbReference type="SMART" id="SM00409">
    <property type="entry name" value="IG"/>
    <property type="match status" value="2"/>
</dbReference>
<dbReference type="InterPro" id="IPR003599">
    <property type="entry name" value="Ig_sub"/>
</dbReference>
<dbReference type="STRING" id="76193.A0A0N0PBN1"/>
<keyword evidence="1" id="KW-0812">Transmembrane</keyword>
<dbReference type="GO" id="GO:0032589">
    <property type="term" value="C:neuron projection membrane"/>
    <property type="evidence" value="ECO:0007669"/>
    <property type="project" value="TreeGrafter"/>
</dbReference>
<sequence length="425" mass="46828">MTLVTTSPHTMLIKIYNHLPNYIKDYERPSEARPYSGAMLWSVVVFLLTQIGVCRFATDPTTTESNTVTSFYVLSTGVVPAPVMLKLGNSTIDSTKSFKVPQPTSDVTDSGRTITNKPNLILDMVPHVVSAKNTYFDHDRKYGPNFEDSPKGNLTKITVQLGEDAYLNCRISLLQDKTVSWVRRRGKEELPELLTVGAVTYAADNRVTVAKRYTGNWRLLIKEVKPDDEGIYECQISTHPPRVSRIYLHVNTPQVWVVDEAGAPLSEKYYEAESTLALVCRARHVDTPAVLTWIHEGRALNADTTRGGISVKTEQVPGGADSLLRLARVNSSDAGNYTCAVRGARPHTVAVHVLNEESLAELHAGAKSFQLPSNSITTLALLVTFNDSVLTLSKTVIFLAATLPLLYTLDILTLLIGYTVIVLPT</sequence>
<dbReference type="AlphaFoldDB" id="A0A0N0PBN1"/>
<dbReference type="InterPro" id="IPR037448">
    <property type="entry name" value="Zig-8"/>
</dbReference>
<feature type="transmembrane region" description="Helical" evidence="1">
    <location>
        <begin position="396"/>
        <end position="421"/>
    </location>
</feature>
<proteinExistence type="predicted"/>
<organism evidence="3 4">
    <name type="scientific">Papilio machaon</name>
    <name type="common">Old World swallowtail butterfly</name>
    <dbReference type="NCBI Taxonomy" id="76193"/>
    <lineage>
        <taxon>Eukaryota</taxon>
        <taxon>Metazoa</taxon>
        <taxon>Ecdysozoa</taxon>
        <taxon>Arthropoda</taxon>
        <taxon>Hexapoda</taxon>
        <taxon>Insecta</taxon>
        <taxon>Pterygota</taxon>
        <taxon>Neoptera</taxon>
        <taxon>Endopterygota</taxon>
        <taxon>Lepidoptera</taxon>
        <taxon>Glossata</taxon>
        <taxon>Ditrysia</taxon>
        <taxon>Papilionoidea</taxon>
        <taxon>Papilionidae</taxon>
        <taxon>Papilioninae</taxon>
        <taxon>Papilio</taxon>
    </lineage>
</organism>
<dbReference type="SMART" id="SM00408">
    <property type="entry name" value="IGc2"/>
    <property type="match status" value="2"/>
</dbReference>
<dbReference type="PANTHER" id="PTHR23279:SF12">
    <property type="entry name" value="DEFECTIVE PROBOSCIS EXTENSION RESPONSE 14, ISOFORM A-RELATED"/>
    <property type="match status" value="1"/>
</dbReference>
<protein>
    <submittedName>
        <fullName evidence="3">Hemicentin-2</fullName>
    </submittedName>
</protein>
<dbReference type="Pfam" id="PF07686">
    <property type="entry name" value="V-set"/>
    <property type="match status" value="1"/>
</dbReference>
<dbReference type="InParanoid" id="A0A0N0PBN1"/>
<dbReference type="SMART" id="SM00406">
    <property type="entry name" value="IGv"/>
    <property type="match status" value="2"/>
</dbReference>
<dbReference type="Gene3D" id="2.60.40.10">
    <property type="entry name" value="Immunoglobulins"/>
    <property type="match status" value="2"/>
</dbReference>
<evidence type="ECO:0000313" key="4">
    <source>
        <dbReference type="Proteomes" id="UP000053240"/>
    </source>
</evidence>